<feature type="transmembrane region" description="Helical" evidence="1">
    <location>
        <begin position="142"/>
        <end position="161"/>
    </location>
</feature>
<dbReference type="STRING" id="824.CGRAC_1312"/>
<keyword evidence="1" id="KW-1133">Transmembrane helix</keyword>
<feature type="transmembrane region" description="Helical" evidence="1">
    <location>
        <begin position="62"/>
        <end position="95"/>
    </location>
</feature>
<accession>C8PE06</accession>
<evidence type="ECO:0000313" key="3">
    <source>
        <dbReference type="Proteomes" id="UP000005709"/>
    </source>
</evidence>
<keyword evidence="1" id="KW-0472">Membrane</keyword>
<dbReference type="OrthoDB" id="5359036at2"/>
<dbReference type="AlphaFoldDB" id="C8PE06"/>
<dbReference type="eggNOG" id="ENOG5031DBR">
    <property type="taxonomic scope" value="Bacteria"/>
</dbReference>
<sequence>MQRNRTYLYLIADTLFSAGVLFYLLLSAVYRGLPPLIGFFFTAMVVQKYENDVKFKKFGFSWFFSIFYLFCAEQIHGFNLFSVAIAYCIFYFVVYENSFKYIKFRNFLICFYVMISYVLVFVVSNAISAIKKSEYLPLSGEYLNYIVIEILLALLFFKGRLV</sequence>
<dbReference type="EMBL" id="ACYG01000005">
    <property type="protein sequence ID" value="EEV18879.1"/>
    <property type="molecule type" value="Genomic_DNA"/>
</dbReference>
<reference evidence="2 3" key="1">
    <citation type="submission" date="2009-07" db="EMBL/GenBank/DDBJ databases">
        <authorList>
            <person name="Madupu R."/>
            <person name="Sebastian Y."/>
            <person name="Durkin A.S."/>
            <person name="Torralba M."/>
            <person name="Methe B."/>
            <person name="Sutton G.G."/>
            <person name="Strausberg R.L."/>
            <person name="Nelson K.E."/>
        </authorList>
    </citation>
    <scope>NUCLEOTIDE SEQUENCE [LARGE SCALE GENOMIC DNA]</scope>
    <source>
        <strain evidence="2 3">RM3268</strain>
    </source>
</reference>
<organism evidence="2 3">
    <name type="scientific">Campylobacter gracilis RM3268</name>
    <dbReference type="NCBI Taxonomy" id="553220"/>
    <lineage>
        <taxon>Bacteria</taxon>
        <taxon>Pseudomonadati</taxon>
        <taxon>Campylobacterota</taxon>
        <taxon>Epsilonproteobacteria</taxon>
        <taxon>Campylobacterales</taxon>
        <taxon>Campylobacteraceae</taxon>
        <taxon>Campylobacter</taxon>
    </lineage>
</organism>
<feature type="transmembrane region" description="Helical" evidence="1">
    <location>
        <begin position="7"/>
        <end position="30"/>
    </location>
</feature>
<comment type="caution">
    <text evidence="2">The sequence shown here is derived from an EMBL/GenBank/DDBJ whole genome shotgun (WGS) entry which is preliminary data.</text>
</comment>
<name>C8PE06_9BACT</name>
<keyword evidence="1" id="KW-0812">Transmembrane</keyword>
<evidence type="ECO:0000256" key="1">
    <source>
        <dbReference type="SAM" id="Phobius"/>
    </source>
</evidence>
<dbReference type="RefSeq" id="WP_005869105.1">
    <property type="nucleotide sequence ID" value="NZ_ACYG01000005.1"/>
</dbReference>
<evidence type="ECO:0000313" key="2">
    <source>
        <dbReference type="EMBL" id="EEV18879.1"/>
    </source>
</evidence>
<keyword evidence="3" id="KW-1185">Reference proteome</keyword>
<protein>
    <submittedName>
        <fullName evidence="2">Uncharacterized protein</fullName>
    </submittedName>
</protein>
<gene>
    <name evidence="2" type="ORF">CAMGR0001_2356</name>
</gene>
<feature type="transmembrane region" description="Helical" evidence="1">
    <location>
        <begin position="107"/>
        <end position="130"/>
    </location>
</feature>
<proteinExistence type="predicted"/>
<dbReference type="Proteomes" id="UP000005709">
    <property type="component" value="Unassembled WGS sequence"/>
</dbReference>